<dbReference type="EMBL" id="BTGU01000011">
    <property type="protein sequence ID" value="GMN40433.1"/>
    <property type="molecule type" value="Genomic_DNA"/>
</dbReference>
<dbReference type="AlphaFoldDB" id="A0AA88CZ53"/>
<name>A0AA88CZ53_FICCA</name>
<proteinExistence type="predicted"/>
<evidence type="ECO:0008006" key="3">
    <source>
        <dbReference type="Google" id="ProtNLM"/>
    </source>
</evidence>
<keyword evidence="2" id="KW-1185">Reference proteome</keyword>
<evidence type="ECO:0000313" key="2">
    <source>
        <dbReference type="Proteomes" id="UP001187192"/>
    </source>
</evidence>
<organism evidence="1 2">
    <name type="scientific">Ficus carica</name>
    <name type="common">Common fig</name>
    <dbReference type="NCBI Taxonomy" id="3494"/>
    <lineage>
        <taxon>Eukaryota</taxon>
        <taxon>Viridiplantae</taxon>
        <taxon>Streptophyta</taxon>
        <taxon>Embryophyta</taxon>
        <taxon>Tracheophyta</taxon>
        <taxon>Spermatophyta</taxon>
        <taxon>Magnoliopsida</taxon>
        <taxon>eudicotyledons</taxon>
        <taxon>Gunneridae</taxon>
        <taxon>Pentapetalae</taxon>
        <taxon>rosids</taxon>
        <taxon>fabids</taxon>
        <taxon>Rosales</taxon>
        <taxon>Moraceae</taxon>
        <taxon>Ficeae</taxon>
        <taxon>Ficus</taxon>
    </lineage>
</organism>
<sequence>MSIMAEKDVYGVSDEVLVKSREQLRYGLLGRLLTNKSYNKAAFKSTMTSVWRIEISEVARDIYLFSFADVKELDRVLEGEP</sequence>
<evidence type="ECO:0000313" key="1">
    <source>
        <dbReference type="EMBL" id="GMN40433.1"/>
    </source>
</evidence>
<reference evidence="1" key="1">
    <citation type="submission" date="2023-07" db="EMBL/GenBank/DDBJ databases">
        <title>draft genome sequence of fig (Ficus carica).</title>
        <authorList>
            <person name="Takahashi T."/>
            <person name="Nishimura K."/>
        </authorList>
    </citation>
    <scope>NUCLEOTIDE SEQUENCE</scope>
</reference>
<gene>
    <name evidence="1" type="ORF">TIFTF001_009662</name>
</gene>
<dbReference type="Proteomes" id="UP001187192">
    <property type="component" value="Unassembled WGS sequence"/>
</dbReference>
<protein>
    <recommendedName>
        <fullName evidence="3">DUF4283 domain-containing protein</fullName>
    </recommendedName>
</protein>
<accession>A0AA88CZ53</accession>
<comment type="caution">
    <text evidence="1">The sequence shown here is derived from an EMBL/GenBank/DDBJ whole genome shotgun (WGS) entry which is preliminary data.</text>
</comment>